<organism evidence="2 3">
    <name type="scientific">Rugosimonospora africana</name>
    <dbReference type="NCBI Taxonomy" id="556532"/>
    <lineage>
        <taxon>Bacteria</taxon>
        <taxon>Bacillati</taxon>
        <taxon>Actinomycetota</taxon>
        <taxon>Actinomycetes</taxon>
        <taxon>Micromonosporales</taxon>
        <taxon>Micromonosporaceae</taxon>
        <taxon>Rugosimonospora</taxon>
    </lineage>
</organism>
<dbReference type="Proteomes" id="UP000642748">
    <property type="component" value="Unassembled WGS sequence"/>
</dbReference>
<feature type="domain" description="SnoaL-like" evidence="1">
    <location>
        <begin position="15"/>
        <end position="117"/>
    </location>
</feature>
<dbReference type="Gene3D" id="3.10.450.50">
    <property type="match status" value="1"/>
</dbReference>
<gene>
    <name evidence="2" type="ORF">Raf01_77490</name>
</gene>
<dbReference type="InterPro" id="IPR037401">
    <property type="entry name" value="SnoaL-like"/>
</dbReference>
<evidence type="ECO:0000259" key="1">
    <source>
        <dbReference type="Pfam" id="PF12680"/>
    </source>
</evidence>
<name>A0A8J3R0V5_9ACTN</name>
<accession>A0A8J3R0V5</accession>
<reference evidence="2" key="1">
    <citation type="submission" date="2021-01" db="EMBL/GenBank/DDBJ databases">
        <title>Whole genome shotgun sequence of Rugosimonospora africana NBRC 104875.</title>
        <authorList>
            <person name="Komaki H."/>
            <person name="Tamura T."/>
        </authorList>
    </citation>
    <scope>NUCLEOTIDE SEQUENCE</scope>
    <source>
        <strain evidence="2">NBRC 104875</strain>
    </source>
</reference>
<dbReference type="SUPFAM" id="SSF54427">
    <property type="entry name" value="NTF2-like"/>
    <property type="match status" value="1"/>
</dbReference>
<dbReference type="AlphaFoldDB" id="A0A8J3R0V5"/>
<protein>
    <recommendedName>
        <fullName evidence="1">SnoaL-like domain-containing protein</fullName>
    </recommendedName>
</protein>
<dbReference type="CDD" id="cd00531">
    <property type="entry name" value="NTF2_like"/>
    <property type="match status" value="1"/>
</dbReference>
<evidence type="ECO:0000313" key="2">
    <source>
        <dbReference type="EMBL" id="GIH19577.1"/>
    </source>
</evidence>
<sequence length="133" mass="14573">MSESFSLPTKPEDMVAALVERFNSGKVDELLPLYEPEVMLVKPEGRTVTGLAEMAADLKYLVGVGRLKANTRHVFTNDNIALIILDWAIDGTGPDGEHVHFHGSASDVLRRGADGVWRYLIDNNQGTAVRQPA</sequence>
<dbReference type="Pfam" id="PF12680">
    <property type="entry name" value="SnoaL_2"/>
    <property type="match status" value="1"/>
</dbReference>
<dbReference type="EMBL" id="BONZ01000082">
    <property type="protein sequence ID" value="GIH19577.1"/>
    <property type="molecule type" value="Genomic_DNA"/>
</dbReference>
<proteinExistence type="predicted"/>
<dbReference type="InterPro" id="IPR032710">
    <property type="entry name" value="NTF2-like_dom_sf"/>
</dbReference>
<comment type="caution">
    <text evidence="2">The sequence shown here is derived from an EMBL/GenBank/DDBJ whole genome shotgun (WGS) entry which is preliminary data.</text>
</comment>
<keyword evidence="3" id="KW-1185">Reference proteome</keyword>
<evidence type="ECO:0000313" key="3">
    <source>
        <dbReference type="Proteomes" id="UP000642748"/>
    </source>
</evidence>